<accession>A0A286UTW9</accession>
<gene>
    <name evidence="4" type="ORF">PNOK_0011700</name>
</gene>
<feature type="region of interest" description="Disordered" evidence="2">
    <location>
        <begin position="734"/>
        <end position="883"/>
    </location>
</feature>
<keyword evidence="5" id="KW-1185">Reference proteome</keyword>
<dbReference type="PROSITE" id="PS50010">
    <property type="entry name" value="DH_2"/>
    <property type="match status" value="1"/>
</dbReference>
<dbReference type="InParanoid" id="A0A286UTW9"/>
<feature type="compositionally biased region" description="Pro residues" evidence="2">
    <location>
        <begin position="47"/>
        <end position="58"/>
    </location>
</feature>
<evidence type="ECO:0000256" key="1">
    <source>
        <dbReference type="SAM" id="Coils"/>
    </source>
</evidence>
<feature type="compositionally biased region" description="Low complexity" evidence="2">
    <location>
        <begin position="219"/>
        <end position="235"/>
    </location>
</feature>
<dbReference type="GO" id="GO:0005085">
    <property type="term" value="F:guanyl-nucleotide exchange factor activity"/>
    <property type="evidence" value="ECO:0007669"/>
    <property type="project" value="InterPro"/>
</dbReference>
<dbReference type="GO" id="GO:0032955">
    <property type="term" value="P:regulation of division septum assembly"/>
    <property type="evidence" value="ECO:0007669"/>
    <property type="project" value="TreeGrafter"/>
</dbReference>
<dbReference type="OrthoDB" id="10256089at2759"/>
<feature type="compositionally biased region" description="Low complexity" evidence="2">
    <location>
        <begin position="828"/>
        <end position="846"/>
    </location>
</feature>
<dbReference type="EMBL" id="NBII01000001">
    <property type="protein sequence ID" value="PAV23050.1"/>
    <property type="molecule type" value="Genomic_DNA"/>
</dbReference>
<dbReference type="GO" id="GO:0005737">
    <property type="term" value="C:cytoplasm"/>
    <property type="evidence" value="ECO:0007669"/>
    <property type="project" value="TreeGrafter"/>
</dbReference>
<dbReference type="GO" id="GO:0031991">
    <property type="term" value="P:regulation of actomyosin contractile ring contraction"/>
    <property type="evidence" value="ECO:0007669"/>
    <property type="project" value="TreeGrafter"/>
</dbReference>
<dbReference type="Gene3D" id="1.20.900.10">
    <property type="entry name" value="Dbl homology (DH) domain"/>
    <property type="match status" value="1"/>
</dbReference>
<dbReference type="Pfam" id="PF00621">
    <property type="entry name" value="RhoGEF"/>
    <property type="match status" value="1"/>
</dbReference>
<proteinExistence type="predicted"/>
<dbReference type="SUPFAM" id="SSF103657">
    <property type="entry name" value="BAR/IMD domain-like"/>
    <property type="match status" value="1"/>
</dbReference>
<feature type="domain" description="DH" evidence="3">
    <location>
        <begin position="171"/>
        <end position="397"/>
    </location>
</feature>
<dbReference type="InterPro" id="IPR051492">
    <property type="entry name" value="Dynamin-Rho_GEF"/>
</dbReference>
<dbReference type="InterPro" id="IPR000219">
    <property type="entry name" value="DH_dom"/>
</dbReference>
<feature type="compositionally biased region" description="Low complexity" evidence="2">
    <location>
        <begin position="767"/>
        <end position="794"/>
    </location>
</feature>
<dbReference type="SUPFAM" id="SSF48065">
    <property type="entry name" value="DBL homology domain (DH-domain)"/>
    <property type="match status" value="1"/>
</dbReference>
<dbReference type="InterPro" id="IPR027267">
    <property type="entry name" value="AH/BAR_dom_sf"/>
</dbReference>
<evidence type="ECO:0000256" key="2">
    <source>
        <dbReference type="SAM" id="MobiDB-lite"/>
    </source>
</evidence>
<comment type="caution">
    <text evidence="4">The sequence shown here is derived from an EMBL/GenBank/DDBJ whole genome shotgun (WGS) entry which is preliminary data.</text>
</comment>
<feature type="region of interest" description="Disordered" evidence="2">
    <location>
        <begin position="207"/>
        <end position="244"/>
    </location>
</feature>
<dbReference type="AlphaFoldDB" id="A0A286UTW9"/>
<name>A0A286UTW9_9AGAM</name>
<evidence type="ECO:0000313" key="5">
    <source>
        <dbReference type="Proteomes" id="UP000217199"/>
    </source>
</evidence>
<feature type="coiled-coil region" evidence="1">
    <location>
        <begin position="377"/>
        <end position="404"/>
    </location>
</feature>
<dbReference type="SMART" id="SM00325">
    <property type="entry name" value="RhoGEF"/>
    <property type="match status" value="1"/>
</dbReference>
<dbReference type="PANTHER" id="PTHR22834">
    <property type="entry name" value="NUCLEAR FUSION PROTEIN FUS2"/>
    <property type="match status" value="1"/>
</dbReference>
<dbReference type="Proteomes" id="UP000217199">
    <property type="component" value="Unassembled WGS sequence"/>
</dbReference>
<dbReference type="CDD" id="cd00160">
    <property type="entry name" value="RhoGEF"/>
    <property type="match status" value="1"/>
</dbReference>
<feature type="compositionally biased region" description="Low complexity" evidence="2">
    <location>
        <begin position="30"/>
        <end position="46"/>
    </location>
</feature>
<feature type="compositionally biased region" description="Polar residues" evidence="2">
    <location>
        <begin position="848"/>
        <end position="868"/>
    </location>
</feature>
<dbReference type="Gene3D" id="1.20.1270.60">
    <property type="entry name" value="Arfaptin homology (AH) domain/BAR domain"/>
    <property type="match status" value="1"/>
</dbReference>
<feature type="region of interest" description="Disordered" evidence="2">
    <location>
        <begin position="1"/>
        <end position="62"/>
    </location>
</feature>
<feature type="compositionally biased region" description="Low complexity" evidence="2">
    <location>
        <begin position="869"/>
        <end position="879"/>
    </location>
</feature>
<feature type="region of interest" description="Disordered" evidence="2">
    <location>
        <begin position="77"/>
        <end position="99"/>
    </location>
</feature>
<reference evidence="4 5" key="1">
    <citation type="journal article" date="2017" name="Mol. Ecol.">
        <title>Comparative and population genomic landscape of Phellinus noxius: A hypervariable fungus causing root rot in trees.</title>
        <authorList>
            <person name="Chung C.L."/>
            <person name="Lee T.J."/>
            <person name="Akiba M."/>
            <person name="Lee H.H."/>
            <person name="Kuo T.H."/>
            <person name="Liu D."/>
            <person name="Ke H.M."/>
            <person name="Yokoi T."/>
            <person name="Roa M.B."/>
            <person name="Lu M.J."/>
            <person name="Chang Y.Y."/>
            <person name="Ann P.J."/>
            <person name="Tsai J.N."/>
            <person name="Chen C.Y."/>
            <person name="Tzean S.S."/>
            <person name="Ota Y."/>
            <person name="Hattori T."/>
            <person name="Sahashi N."/>
            <person name="Liou R.F."/>
            <person name="Kikuchi T."/>
            <person name="Tsai I.J."/>
        </authorList>
    </citation>
    <scope>NUCLEOTIDE SEQUENCE [LARGE SCALE GENOMIC DNA]</scope>
    <source>
        <strain evidence="4 5">FFPRI411160</strain>
    </source>
</reference>
<dbReference type="STRING" id="2282107.A0A286UTW9"/>
<organism evidence="4 5">
    <name type="scientific">Pyrrhoderma noxium</name>
    <dbReference type="NCBI Taxonomy" id="2282107"/>
    <lineage>
        <taxon>Eukaryota</taxon>
        <taxon>Fungi</taxon>
        <taxon>Dikarya</taxon>
        <taxon>Basidiomycota</taxon>
        <taxon>Agaricomycotina</taxon>
        <taxon>Agaricomycetes</taxon>
        <taxon>Hymenochaetales</taxon>
        <taxon>Hymenochaetaceae</taxon>
        <taxon>Pyrrhoderma</taxon>
    </lineage>
</organism>
<feature type="compositionally biased region" description="Low complexity" evidence="2">
    <location>
        <begin position="79"/>
        <end position="99"/>
    </location>
</feature>
<feature type="compositionally biased region" description="Basic and acidic residues" evidence="2">
    <location>
        <begin position="735"/>
        <end position="753"/>
    </location>
</feature>
<sequence>MGGIIQLPSFPAPRQTDFSVITPPISPKDTSSPMASPSSTSSWTSIPPVPPPRSPLRPSPKSRASFATLIDSYTKRDSVSTIRSSEMSSISNLSRNRQSSLSSTTTLQFTLDSVLPSTSTTEILVSDNPSPLGEKPLPSPPEENSLCLLTSTISTASETSTLATITPIITKREHALRELLSSERAYASDLAFIRNVHIPMALGKQAPFHLPRPATPPRSSGSSMRTISTSSESSSGSGGCPPPMTKDDVRIIFGNIAELAEFSSMFTDRLQEALGDILEDGDGEDWVGALFLEIIPQMEPLYMNYITKQPNAVKHLNSLPKTPALSSYLTEAQHHATTVTHAWDLPSLLIKPVQRLLKYSLLLKTIIEQTPDYHGDKKSLKEALEKMEELAQAVNESRRRMEIVKGVLTNRTDSLKPTLQKKLSLGKATHVGVARMKSINLRMPRPKEVNNVETARITELEDRLRGCESFVRSFAMHVASWAHGTQTAQEHLRRWAEDFGKTIGIDPEHPSEAFDAFMDLIDSKLLPICREMNQGIQSKLLPELARLLDSTKAPLRLVATMHMLEPMHNAYLNIDQARNRRPVALAESSQNYLALKAQLSMELPRYLTLFENGVLICLQSFVNCQAEFWSAMREQWSSLWDCLRMEGETNAGCEETLTLWWNRYSEVEEKLSKLNIIKRERPYYPRFRTSEPQSISSITSLDSLVHVPSTSPSTSPSSWSSKITIGRDLSPVFFTRKDKSNSRSRTYPKETTYRKKGRSNTSPIPLPASSFHLPSSSSSQFSLSSSTSSCPPSSQYRSGTGSGMKEYAESIDSRSEKSNETRGRKSRSSSLSRMITETLRTPLRRTPSQKSFASQRSSGSNINGNIYTHNNHSNHSNHSTGPRGHFILDMDEAFVDAPPLPMEQPYVYHHHHHLRQHQLQFAETGSSVITDFVFTKGNTNIDIGDIINNINIFLEDTATSSTPYTSAPHISLTPIYYVKVAHPCSPPTGASFLELPFFDLEVDTVFGVLGELGHPANYRGLCISVDDGEEDCLLVLRKMYKYGGGGDEFGEVGLALQSFFDIIS</sequence>
<protein>
    <submittedName>
        <fullName evidence="4">Rho guanyl nucleotide exchange</fullName>
    </submittedName>
</protein>
<feature type="compositionally biased region" description="Basic and acidic residues" evidence="2">
    <location>
        <begin position="806"/>
        <end position="823"/>
    </location>
</feature>
<evidence type="ECO:0000259" key="3">
    <source>
        <dbReference type="PROSITE" id="PS50010"/>
    </source>
</evidence>
<dbReference type="PANTHER" id="PTHR22834:SF20">
    <property type="entry name" value="SH3 DOMAIN-CONTAINING PROTEIN"/>
    <property type="match status" value="1"/>
</dbReference>
<evidence type="ECO:0000313" key="4">
    <source>
        <dbReference type="EMBL" id="PAV23050.1"/>
    </source>
</evidence>
<keyword evidence="1" id="KW-0175">Coiled coil</keyword>
<dbReference type="InterPro" id="IPR035899">
    <property type="entry name" value="DBL_dom_sf"/>
</dbReference>